<dbReference type="PANTHER" id="PTHR46025">
    <property type="entry name" value="XYLOSYLTRANSFERASE OXT"/>
    <property type="match status" value="1"/>
</dbReference>
<comment type="caution">
    <text evidence="15">The sequence shown here is derived from an EMBL/GenBank/DDBJ whole genome shotgun (WGS) entry which is preliminary data.</text>
</comment>
<evidence type="ECO:0000256" key="5">
    <source>
        <dbReference type="ARBA" id="ARBA00022692"/>
    </source>
</evidence>
<dbReference type="Proteomes" id="UP001500752">
    <property type="component" value="Unassembled WGS sequence"/>
</dbReference>
<evidence type="ECO:0000256" key="2">
    <source>
        <dbReference type="ARBA" id="ARBA00004648"/>
    </source>
</evidence>
<dbReference type="RefSeq" id="WP_345148716.1">
    <property type="nucleotide sequence ID" value="NZ_BAABEO010000008.1"/>
</dbReference>
<keyword evidence="12" id="KW-1015">Disulfide bond</keyword>
<keyword evidence="4" id="KW-0808">Transferase</keyword>
<evidence type="ECO:0000256" key="12">
    <source>
        <dbReference type="ARBA" id="ARBA00023157"/>
    </source>
</evidence>
<proteinExistence type="predicted"/>
<keyword evidence="16" id="KW-1185">Reference proteome</keyword>
<dbReference type="InterPro" id="IPR003406">
    <property type="entry name" value="Glyco_trans_14"/>
</dbReference>
<keyword evidence="8" id="KW-0735">Signal-anchor</keyword>
<dbReference type="EMBL" id="BAABEO010000008">
    <property type="protein sequence ID" value="GAA3672389.1"/>
    <property type="molecule type" value="Genomic_DNA"/>
</dbReference>
<reference evidence="16" key="1">
    <citation type="journal article" date="2019" name="Int. J. Syst. Evol. Microbiol.">
        <title>The Global Catalogue of Microorganisms (GCM) 10K type strain sequencing project: providing services to taxonomists for standard genome sequencing and annotation.</title>
        <authorList>
            <consortium name="The Broad Institute Genomics Platform"/>
            <consortium name="The Broad Institute Genome Sequencing Center for Infectious Disease"/>
            <person name="Wu L."/>
            <person name="Ma J."/>
        </authorList>
    </citation>
    <scope>NUCLEOTIDE SEQUENCE [LARGE SCALE GENOMIC DNA]</scope>
    <source>
        <strain evidence="16">JCM 30742</strain>
    </source>
</reference>
<evidence type="ECO:0000313" key="16">
    <source>
        <dbReference type="Proteomes" id="UP001500752"/>
    </source>
</evidence>
<comment type="subcellular location">
    <subcellularLocation>
        <location evidence="2">Endoplasmic reticulum membrane</location>
        <topology evidence="2">Single-pass type II membrane protein</topology>
    </subcellularLocation>
    <subcellularLocation>
        <location evidence="1">Golgi apparatus membrane</location>
        <topology evidence="1">Single-pass type II membrane protein</topology>
    </subcellularLocation>
</comment>
<keyword evidence="10" id="KW-0333">Golgi apparatus</keyword>
<dbReference type="InterPro" id="IPR043538">
    <property type="entry name" value="XYLT"/>
</dbReference>
<evidence type="ECO:0000256" key="7">
    <source>
        <dbReference type="ARBA" id="ARBA00022824"/>
    </source>
</evidence>
<evidence type="ECO:0000256" key="4">
    <source>
        <dbReference type="ARBA" id="ARBA00022679"/>
    </source>
</evidence>
<evidence type="ECO:0000256" key="1">
    <source>
        <dbReference type="ARBA" id="ARBA00004323"/>
    </source>
</evidence>
<evidence type="ECO:0000256" key="13">
    <source>
        <dbReference type="ARBA" id="ARBA00023180"/>
    </source>
</evidence>
<evidence type="ECO:0000313" key="15">
    <source>
        <dbReference type="EMBL" id="GAA3672389.1"/>
    </source>
</evidence>
<gene>
    <name evidence="15" type="ORF">GCM10023081_08430</name>
</gene>
<evidence type="ECO:0000256" key="8">
    <source>
        <dbReference type="ARBA" id="ARBA00022968"/>
    </source>
</evidence>
<evidence type="ECO:0000256" key="9">
    <source>
        <dbReference type="ARBA" id="ARBA00022989"/>
    </source>
</evidence>
<keyword evidence="9" id="KW-1133">Transmembrane helix</keyword>
<keyword evidence="3" id="KW-0328">Glycosyltransferase</keyword>
<organism evidence="15 16">
    <name type="scientific">Arthrobacter ginkgonis</name>
    <dbReference type="NCBI Taxonomy" id="1630594"/>
    <lineage>
        <taxon>Bacteria</taxon>
        <taxon>Bacillati</taxon>
        <taxon>Actinomycetota</taxon>
        <taxon>Actinomycetes</taxon>
        <taxon>Micrococcales</taxon>
        <taxon>Micrococcaceae</taxon>
        <taxon>Arthrobacter</taxon>
    </lineage>
</organism>
<evidence type="ECO:0000256" key="6">
    <source>
        <dbReference type="ARBA" id="ARBA00022723"/>
    </source>
</evidence>
<keyword evidence="11" id="KW-0472">Membrane</keyword>
<evidence type="ECO:0000256" key="10">
    <source>
        <dbReference type="ARBA" id="ARBA00023034"/>
    </source>
</evidence>
<evidence type="ECO:0000256" key="14">
    <source>
        <dbReference type="ARBA" id="ARBA00042865"/>
    </source>
</evidence>
<keyword evidence="7" id="KW-0256">Endoplasmic reticulum</keyword>
<protein>
    <recommendedName>
        <fullName evidence="14">Peptide O-xylosyltransferase</fullName>
    </recommendedName>
</protein>
<accession>A0ABP7C0K9</accession>
<name>A0ABP7C0K9_9MICC</name>
<sequence>MKIYFAVMAHNDEEMFSRLVDSLAPHPVIAHIDAKREVRGFRAGLTSFRSASVHFVNDRCPVHWGGFSVVEAMMKCVDALPSEANEGDYVVFLSGNCYPLRPLPEFVEAISASDGGVFCRAYDLRSSDQRWDMKRVTRRHWFDLRGTLQGFIPPLAARILRKFMAAVSRSQKIPDTLQPVAGSQWMALPVACAREAVAAIRTSEFRFLRNSYAPDEMAFQTFVHNSRWSSKTIAGGLESTQNGKVSGLQNFHYLRDDMNGYVSSSDVTSGIEANDFFIRKIRSSQQEILGQIDARITQGSSS</sequence>
<evidence type="ECO:0000256" key="3">
    <source>
        <dbReference type="ARBA" id="ARBA00022676"/>
    </source>
</evidence>
<keyword evidence="5" id="KW-0812">Transmembrane</keyword>
<dbReference type="Pfam" id="PF02485">
    <property type="entry name" value="Branch"/>
    <property type="match status" value="1"/>
</dbReference>
<evidence type="ECO:0000256" key="11">
    <source>
        <dbReference type="ARBA" id="ARBA00023136"/>
    </source>
</evidence>
<dbReference type="PANTHER" id="PTHR46025:SF3">
    <property type="entry name" value="XYLOSYLTRANSFERASE OXT"/>
    <property type="match status" value="1"/>
</dbReference>
<keyword evidence="6" id="KW-0479">Metal-binding</keyword>
<keyword evidence="13" id="KW-0325">Glycoprotein</keyword>